<name>A0A1Q5PV79_9ACTO</name>
<dbReference type="EMBL" id="MQVS01000007">
    <property type="protein sequence ID" value="OKL51406.1"/>
    <property type="molecule type" value="Genomic_DNA"/>
</dbReference>
<evidence type="ECO:0000256" key="1">
    <source>
        <dbReference type="ARBA" id="ARBA00008520"/>
    </source>
</evidence>
<dbReference type="GO" id="GO:0055052">
    <property type="term" value="C:ATP-binding cassette (ABC) transporter complex, substrate-binding subunit-containing"/>
    <property type="evidence" value="ECO:0007669"/>
    <property type="project" value="TreeGrafter"/>
</dbReference>
<dbReference type="InterPro" id="IPR006059">
    <property type="entry name" value="SBP"/>
</dbReference>
<evidence type="ECO:0000256" key="5">
    <source>
        <dbReference type="SAM" id="SignalP"/>
    </source>
</evidence>
<dbReference type="AlphaFoldDB" id="A0A1Q5PV79"/>
<dbReference type="PANTHER" id="PTHR30061:SF50">
    <property type="entry name" value="MALTOSE_MALTODEXTRIN-BINDING PERIPLASMIC PROTEIN"/>
    <property type="match status" value="1"/>
</dbReference>
<keyword evidence="3 5" id="KW-0732">Signal</keyword>
<dbReference type="GO" id="GO:1901982">
    <property type="term" value="F:maltose binding"/>
    <property type="evidence" value="ECO:0007669"/>
    <property type="project" value="TreeGrafter"/>
</dbReference>
<evidence type="ECO:0000313" key="6">
    <source>
        <dbReference type="EMBL" id="OKL51406.1"/>
    </source>
</evidence>
<sequence>MSTRKGIVRKASVAACLLASASLVVVGCSADKKAEEGSKETKGTESSAPATQGEKMEGEAVQIEYWHRLPDKDGMVKVEEIVKRWNAEHPEIQVTATKFEGKADESYAKIGQAVKAGNAPCLAQVGYGEIGSQFIAGNLMDVSQYAKQYEGNYAAGPFGQSKVGEMIVGLPQDTGPLVYYYNKDAFKELGIEVPTTWDDYKAAAAKAKAAGKYIGVYQPDEQQYLLSGMAASAGAKWFGTEGESWVVSIDTPETKKVIDTWQALLDEELVLSANRWSDEWDSALAEGKIIGWVGAGWEAGFAFDKQPGTNWGVAQIPQFDAAKPATGADGGSAVAVINGCAHPAEAVQFADWFNTQIDDLLSQGLLPAATGELSTPDAIKAKFGGDDVYKTIAEANAIMAPDFTYSPTWPVVGAKINEVSGKVLTKEAKLEDVVKAAQEIAVSSLKDAGLTVK</sequence>
<keyword evidence="7" id="KW-1185">Reference proteome</keyword>
<dbReference type="OrthoDB" id="2515046at2"/>
<evidence type="ECO:0000256" key="4">
    <source>
        <dbReference type="SAM" id="MobiDB-lite"/>
    </source>
</evidence>
<feature type="signal peptide" evidence="5">
    <location>
        <begin position="1"/>
        <end position="26"/>
    </location>
</feature>
<evidence type="ECO:0000313" key="7">
    <source>
        <dbReference type="Proteomes" id="UP000185612"/>
    </source>
</evidence>
<protein>
    <submittedName>
        <fullName evidence="6">Uncharacterized protein</fullName>
    </submittedName>
</protein>
<dbReference type="GO" id="GO:0042956">
    <property type="term" value="P:maltodextrin transmembrane transport"/>
    <property type="evidence" value="ECO:0007669"/>
    <property type="project" value="TreeGrafter"/>
</dbReference>
<proteinExistence type="inferred from homology"/>
<evidence type="ECO:0000256" key="3">
    <source>
        <dbReference type="ARBA" id="ARBA00022729"/>
    </source>
</evidence>
<dbReference type="PROSITE" id="PS51257">
    <property type="entry name" value="PROKAR_LIPOPROTEIN"/>
    <property type="match status" value="1"/>
</dbReference>
<dbReference type="Pfam" id="PF01547">
    <property type="entry name" value="SBP_bac_1"/>
    <property type="match status" value="1"/>
</dbReference>
<comment type="caution">
    <text evidence="6">The sequence shown here is derived from an EMBL/GenBank/DDBJ whole genome shotgun (WGS) entry which is preliminary data.</text>
</comment>
<dbReference type="Gene3D" id="3.40.190.10">
    <property type="entry name" value="Periplasmic binding protein-like II"/>
    <property type="match status" value="1"/>
</dbReference>
<feature type="chain" id="PRO_5043148788" evidence="5">
    <location>
        <begin position="27"/>
        <end position="453"/>
    </location>
</feature>
<keyword evidence="2" id="KW-0813">Transport</keyword>
<dbReference type="SUPFAM" id="SSF53850">
    <property type="entry name" value="Periplasmic binding protein-like II"/>
    <property type="match status" value="1"/>
</dbReference>
<dbReference type="GO" id="GO:0015768">
    <property type="term" value="P:maltose transport"/>
    <property type="evidence" value="ECO:0007669"/>
    <property type="project" value="TreeGrafter"/>
</dbReference>
<comment type="similarity">
    <text evidence="1">Belongs to the bacterial solute-binding protein 1 family.</text>
</comment>
<gene>
    <name evidence="6" type="ORF">BSZ40_07510</name>
</gene>
<accession>A0A1Q5PV79</accession>
<dbReference type="STRING" id="52770.BSZ40_07510"/>
<organism evidence="6 7">
    <name type="scientific">Buchananella hordeovulneris</name>
    <dbReference type="NCBI Taxonomy" id="52770"/>
    <lineage>
        <taxon>Bacteria</taxon>
        <taxon>Bacillati</taxon>
        <taxon>Actinomycetota</taxon>
        <taxon>Actinomycetes</taxon>
        <taxon>Actinomycetales</taxon>
        <taxon>Actinomycetaceae</taxon>
        <taxon>Buchananella</taxon>
    </lineage>
</organism>
<reference evidence="7" key="1">
    <citation type="submission" date="2016-12" db="EMBL/GenBank/DDBJ databases">
        <authorList>
            <person name="Meng X."/>
        </authorList>
    </citation>
    <scope>NUCLEOTIDE SEQUENCE [LARGE SCALE GENOMIC DNA]</scope>
    <source>
        <strain evidence="7">DSM 20732</strain>
    </source>
</reference>
<dbReference type="Proteomes" id="UP000185612">
    <property type="component" value="Unassembled WGS sequence"/>
</dbReference>
<dbReference type="PANTHER" id="PTHR30061">
    <property type="entry name" value="MALTOSE-BINDING PERIPLASMIC PROTEIN"/>
    <property type="match status" value="1"/>
</dbReference>
<evidence type="ECO:0000256" key="2">
    <source>
        <dbReference type="ARBA" id="ARBA00022448"/>
    </source>
</evidence>
<feature type="region of interest" description="Disordered" evidence="4">
    <location>
        <begin position="33"/>
        <end position="57"/>
    </location>
</feature>
<dbReference type="RefSeq" id="WP_073824807.1">
    <property type="nucleotide sequence ID" value="NZ_MQVS01000007.1"/>
</dbReference>
<feature type="compositionally biased region" description="Basic and acidic residues" evidence="4">
    <location>
        <begin position="33"/>
        <end position="43"/>
    </location>
</feature>